<sequence>MHVYRPKGYESVSAIYDPQRKKVPQRTAVHESNVEELLDFKENPVDTEPAQKRNTIKWPPDMPKPPHTGLNRTRELRAVDAENLRMQKAIGDIYRSRQRSVYAQNKEPSHRVDCDSMWTKRTSLYQPPQDHGPSDFRPIIRPSSARHQAQPSSTTIKLATSAVVNTMASTSNLQRRPQSAPRSAPSKGVPKSLGMAMCAGCGAKAFHKADGPSLTPCPGCEKVFYCSDTCQKMDFQSHKSLCKYHTNGVWQPYGRRPEDDYWVNNAAMARARHELKVRKSRMENLGIEDELEEAARVEEVMKAARAKEKAAVDKQAKIEWRAYWGLDGPRPCLYMGGKRV</sequence>
<feature type="region of interest" description="Disordered" evidence="5">
    <location>
        <begin position="169"/>
        <end position="190"/>
    </location>
</feature>
<feature type="compositionally biased region" description="Polar residues" evidence="5">
    <location>
        <begin position="169"/>
        <end position="181"/>
    </location>
</feature>
<keyword evidence="8" id="KW-1185">Reference proteome</keyword>
<protein>
    <recommendedName>
        <fullName evidence="6">MYND-type domain-containing protein</fullName>
    </recommendedName>
</protein>
<comment type="caution">
    <text evidence="7">The sequence shown here is derived from an EMBL/GenBank/DDBJ whole genome shotgun (WGS) entry which is preliminary data.</text>
</comment>
<dbReference type="OrthoDB" id="537460at2759"/>
<evidence type="ECO:0000256" key="2">
    <source>
        <dbReference type="ARBA" id="ARBA00022771"/>
    </source>
</evidence>
<gene>
    <name evidence="7" type="ORF">CEUSTIGMA_g10024.t1</name>
</gene>
<organism evidence="7 8">
    <name type="scientific">Chlamydomonas eustigma</name>
    <dbReference type="NCBI Taxonomy" id="1157962"/>
    <lineage>
        <taxon>Eukaryota</taxon>
        <taxon>Viridiplantae</taxon>
        <taxon>Chlorophyta</taxon>
        <taxon>core chlorophytes</taxon>
        <taxon>Chlorophyceae</taxon>
        <taxon>CS clade</taxon>
        <taxon>Chlamydomonadales</taxon>
        <taxon>Chlamydomonadaceae</taxon>
        <taxon>Chlamydomonas</taxon>
    </lineage>
</organism>
<dbReference type="AlphaFoldDB" id="A0A250XHP8"/>
<evidence type="ECO:0000256" key="3">
    <source>
        <dbReference type="ARBA" id="ARBA00022833"/>
    </source>
</evidence>
<evidence type="ECO:0000256" key="4">
    <source>
        <dbReference type="PROSITE-ProRule" id="PRU00134"/>
    </source>
</evidence>
<evidence type="ECO:0000313" key="7">
    <source>
        <dbReference type="EMBL" id="GAX82598.1"/>
    </source>
</evidence>
<evidence type="ECO:0000256" key="1">
    <source>
        <dbReference type="ARBA" id="ARBA00022723"/>
    </source>
</evidence>
<name>A0A250XHP8_9CHLO</name>
<dbReference type="Gene3D" id="6.10.140.2220">
    <property type="match status" value="1"/>
</dbReference>
<keyword evidence="3" id="KW-0862">Zinc</keyword>
<reference evidence="7 8" key="1">
    <citation type="submission" date="2017-08" db="EMBL/GenBank/DDBJ databases">
        <title>Acidophilic green algal genome provides insights into adaptation to an acidic environment.</title>
        <authorList>
            <person name="Hirooka S."/>
            <person name="Hirose Y."/>
            <person name="Kanesaki Y."/>
            <person name="Higuchi S."/>
            <person name="Fujiwara T."/>
            <person name="Onuma R."/>
            <person name="Era A."/>
            <person name="Ohbayashi R."/>
            <person name="Uzuka A."/>
            <person name="Nozaki H."/>
            <person name="Yoshikawa H."/>
            <person name="Miyagishima S.Y."/>
        </authorList>
    </citation>
    <scope>NUCLEOTIDE SEQUENCE [LARGE SCALE GENOMIC DNA]</scope>
    <source>
        <strain evidence="7 8">NIES-2499</strain>
    </source>
</reference>
<dbReference type="EMBL" id="BEGY01000083">
    <property type="protein sequence ID" value="GAX82598.1"/>
    <property type="molecule type" value="Genomic_DNA"/>
</dbReference>
<keyword evidence="2 4" id="KW-0863">Zinc-finger</keyword>
<dbReference type="GO" id="GO:0008270">
    <property type="term" value="F:zinc ion binding"/>
    <property type="evidence" value="ECO:0007669"/>
    <property type="project" value="UniProtKB-KW"/>
</dbReference>
<keyword evidence="1" id="KW-0479">Metal-binding</keyword>
<feature type="region of interest" description="Disordered" evidence="5">
    <location>
        <begin position="41"/>
        <end position="70"/>
    </location>
</feature>
<accession>A0A250XHP8</accession>
<evidence type="ECO:0000259" key="6">
    <source>
        <dbReference type="PROSITE" id="PS50865"/>
    </source>
</evidence>
<dbReference type="Proteomes" id="UP000232323">
    <property type="component" value="Unassembled WGS sequence"/>
</dbReference>
<feature type="domain" description="MYND-type" evidence="6">
    <location>
        <begin position="198"/>
        <end position="242"/>
    </location>
</feature>
<dbReference type="Pfam" id="PF01753">
    <property type="entry name" value="zf-MYND"/>
    <property type="match status" value="1"/>
</dbReference>
<dbReference type="InterPro" id="IPR002893">
    <property type="entry name" value="Znf_MYND"/>
</dbReference>
<evidence type="ECO:0000256" key="5">
    <source>
        <dbReference type="SAM" id="MobiDB-lite"/>
    </source>
</evidence>
<evidence type="ECO:0000313" key="8">
    <source>
        <dbReference type="Proteomes" id="UP000232323"/>
    </source>
</evidence>
<dbReference type="PROSITE" id="PS50865">
    <property type="entry name" value="ZF_MYND_2"/>
    <property type="match status" value="1"/>
</dbReference>
<proteinExistence type="predicted"/>
<dbReference type="SUPFAM" id="SSF144232">
    <property type="entry name" value="HIT/MYND zinc finger-like"/>
    <property type="match status" value="1"/>
</dbReference>
<dbReference type="PROSITE" id="PS01360">
    <property type="entry name" value="ZF_MYND_1"/>
    <property type="match status" value="1"/>
</dbReference>